<gene>
    <name evidence="9" type="ORF">AAG570_013966</name>
</gene>
<protein>
    <recommendedName>
        <fullName evidence="8">C2H2-type domain-containing protein</fullName>
    </recommendedName>
</protein>
<organism evidence="9 10">
    <name type="scientific">Ranatra chinensis</name>
    <dbReference type="NCBI Taxonomy" id="642074"/>
    <lineage>
        <taxon>Eukaryota</taxon>
        <taxon>Metazoa</taxon>
        <taxon>Ecdysozoa</taxon>
        <taxon>Arthropoda</taxon>
        <taxon>Hexapoda</taxon>
        <taxon>Insecta</taxon>
        <taxon>Pterygota</taxon>
        <taxon>Neoptera</taxon>
        <taxon>Paraneoptera</taxon>
        <taxon>Hemiptera</taxon>
        <taxon>Heteroptera</taxon>
        <taxon>Panheteroptera</taxon>
        <taxon>Nepomorpha</taxon>
        <taxon>Nepidae</taxon>
        <taxon>Ranatrinae</taxon>
        <taxon>Ranatra</taxon>
    </lineage>
</organism>
<dbReference type="PANTHER" id="PTHR24403:SF67">
    <property type="entry name" value="FI01116P-RELATED"/>
    <property type="match status" value="1"/>
</dbReference>
<comment type="subcellular location">
    <subcellularLocation>
        <location evidence="1">Nucleus</location>
    </subcellularLocation>
</comment>
<evidence type="ECO:0000256" key="6">
    <source>
        <dbReference type="ARBA" id="ARBA00023242"/>
    </source>
</evidence>
<dbReference type="Gene3D" id="3.30.160.60">
    <property type="entry name" value="Classic Zinc Finger"/>
    <property type="match status" value="3"/>
</dbReference>
<evidence type="ECO:0000256" key="2">
    <source>
        <dbReference type="ARBA" id="ARBA00022723"/>
    </source>
</evidence>
<dbReference type="FunFam" id="3.30.160.60:FF:000145">
    <property type="entry name" value="Zinc finger protein 574"/>
    <property type="match status" value="1"/>
</dbReference>
<dbReference type="Proteomes" id="UP001558652">
    <property type="component" value="Unassembled WGS sequence"/>
</dbReference>
<dbReference type="PROSITE" id="PS50157">
    <property type="entry name" value="ZINC_FINGER_C2H2_2"/>
    <property type="match status" value="3"/>
</dbReference>
<evidence type="ECO:0000256" key="7">
    <source>
        <dbReference type="PROSITE-ProRule" id="PRU00042"/>
    </source>
</evidence>
<dbReference type="InterPro" id="IPR036236">
    <property type="entry name" value="Znf_C2H2_sf"/>
</dbReference>
<reference evidence="9 10" key="1">
    <citation type="submission" date="2024-07" db="EMBL/GenBank/DDBJ databases">
        <title>Chromosome-level genome assembly of the water stick insect Ranatra chinensis (Heteroptera: Nepidae).</title>
        <authorList>
            <person name="Liu X."/>
        </authorList>
    </citation>
    <scope>NUCLEOTIDE SEQUENCE [LARGE SCALE GENOMIC DNA]</scope>
    <source>
        <strain evidence="9">Cailab_2021Rc</strain>
        <tissue evidence="9">Muscle</tissue>
    </source>
</reference>
<feature type="domain" description="C2H2-type" evidence="8">
    <location>
        <begin position="12"/>
        <end position="39"/>
    </location>
</feature>
<keyword evidence="10" id="KW-1185">Reference proteome</keyword>
<evidence type="ECO:0000256" key="5">
    <source>
        <dbReference type="ARBA" id="ARBA00022833"/>
    </source>
</evidence>
<evidence type="ECO:0000259" key="8">
    <source>
        <dbReference type="PROSITE" id="PS50157"/>
    </source>
</evidence>
<sequence>MGVFAGAEEGRHVCAKCGKSYVRVGGLMRHVKFECGVEPMFQCPACPHRTKQKVSLVKHINEMHHPEPVRFNCSICGFATKRKSNLTRHQFLIGWIVSRLGHVAECGGYKHRCSSCGREYAHQNSLQRHLRYECGKEPQFQCPYCSHKTKRKENLIPHIVQKHNTNVLVYRCHLCPYSNKYSGGGGNKCGNCGRQYAYHHGLQRHLRYECGKQPQFQCSYCPHRTKRKENLAQHIVQIHNPNVQLYRCHLCSYSSKKEPLLRTHLLLDH</sequence>
<dbReference type="Pfam" id="PF00096">
    <property type="entry name" value="zf-C2H2"/>
    <property type="match status" value="4"/>
</dbReference>
<keyword evidence="3" id="KW-0677">Repeat</keyword>
<dbReference type="GO" id="GO:0005634">
    <property type="term" value="C:nucleus"/>
    <property type="evidence" value="ECO:0007669"/>
    <property type="project" value="UniProtKB-SubCell"/>
</dbReference>
<proteinExistence type="predicted"/>
<keyword evidence="6" id="KW-0539">Nucleus</keyword>
<accession>A0ABD0YDR2</accession>
<dbReference type="GO" id="GO:0008270">
    <property type="term" value="F:zinc ion binding"/>
    <property type="evidence" value="ECO:0007669"/>
    <property type="project" value="UniProtKB-KW"/>
</dbReference>
<keyword evidence="5" id="KW-0862">Zinc</keyword>
<name>A0ABD0YDR2_9HEMI</name>
<dbReference type="InterPro" id="IPR013087">
    <property type="entry name" value="Znf_C2H2_type"/>
</dbReference>
<dbReference type="InterPro" id="IPR050688">
    <property type="entry name" value="Zinc_finger/UBP_domain"/>
</dbReference>
<dbReference type="SUPFAM" id="SSF57667">
    <property type="entry name" value="beta-beta-alpha zinc fingers"/>
    <property type="match status" value="3"/>
</dbReference>
<dbReference type="EMBL" id="JBFDAA010000009">
    <property type="protein sequence ID" value="KAL1129440.1"/>
    <property type="molecule type" value="Genomic_DNA"/>
</dbReference>
<evidence type="ECO:0000313" key="9">
    <source>
        <dbReference type="EMBL" id="KAL1129440.1"/>
    </source>
</evidence>
<evidence type="ECO:0000256" key="1">
    <source>
        <dbReference type="ARBA" id="ARBA00004123"/>
    </source>
</evidence>
<evidence type="ECO:0000313" key="10">
    <source>
        <dbReference type="Proteomes" id="UP001558652"/>
    </source>
</evidence>
<feature type="domain" description="C2H2-type" evidence="8">
    <location>
        <begin position="187"/>
        <end position="214"/>
    </location>
</feature>
<comment type="caution">
    <text evidence="9">The sequence shown here is derived from an EMBL/GenBank/DDBJ whole genome shotgun (WGS) entry which is preliminary data.</text>
</comment>
<keyword evidence="2" id="KW-0479">Metal-binding</keyword>
<feature type="domain" description="C2H2-type" evidence="8">
    <location>
        <begin position="111"/>
        <end position="138"/>
    </location>
</feature>
<evidence type="ECO:0000256" key="4">
    <source>
        <dbReference type="ARBA" id="ARBA00022771"/>
    </source>
</evidence>
<dbReference type="PANTHER" id="PTHR24403">
    <property type="entry name" value="ZINC FINGER PROTEIN"/>
    <property type="match status" value="1"/>
</dbReference>
<evidence type="ECO:0000256" key="3">
    <source>
        <dbReference type="ARBA" id="ARBA00022737"/>
    </source>
</evidence>
<keyword evidence="4 7" id="KW-0863">Zinc-finger</keyword>
<dbReference type="SMART" id="SM00355">
    <property type="entry name" value="ZnF_C2H2"/>
    <property type="match status" value="8"/>
</dbReference>
<dbReference type="AlphaFoldDB" id="A0ABD0YDR2"/>